<dbReference type="Pfam" id="PF00084">
    <property type="entry name" value="Sushi"/>
    <property type="match status" value="1"/>
</dbReference>
<sequence>MEVETVRPAFIFALFVVHHTAASDRSRPYVVKCPADKHVIADPLDAGTRVTWNPDVDVVFGDHGSGIREKWIGPRSGQPGDYYTHHQSPYTISYSAINFSGNVLQDGCVFRIFVRVVRCTYLRAPINGYVSCSYGNIYGSNCNTYCFPGFQLVGNPVSRCERNGEWSGTRPVCI</sequence>
<dbReference type="Gene3D" id="2.10.70.10">
    <property type="entry name" value="Complement Module, domain 1"/>
    <property type="match status" value="1"/>
</dbReference>
<evidence type="ECO:0000259" key="4">
    <source>
        <dbReference type="PROSITE" id="PS50825"/>
    </source>
</evidence>
<dbReference type="PROSITE" id="PS50923">
    <property type="entry name" value="SUSHI"/>
    <property type="match status" value="1"/>
</dbReference>
<evidence type="ECO:0000313" key="6">
    <source>
        <dbReference type="EMBL" id="KAJ8028482.1"/>
    </source>
</evidence>
<keyword evidence="7" id="KW-1185">Reference proteome</keyword>
<dbReference type="InterPro" id="IPR000436">
    <property type="entry name" value="Sushi_SCR_CCP_dom"/>
</dbReference>
<dbReference type="PROSITE" id="PS50825">
    <property type="entry name" value="HYR"/>
    <property type="match status" value="1"/>
</dbReference>
<dbReference type="CDD" id="cd00033">
    <property type="entry name" value="CCP"/>
    <property type="match status" value="1"/>
</dbReference>
<organism evidence="6 7">
    <name type="scientific">Holothuria leucospilota</name>
    <name type="common">Black long sea cucumber</name>
    <name type="synonym">Mertensiothuria leucospilota</name>
    <dbReference type="NCBI Taxonomy" id="206669"/>
    <lineage>
        <taxon>Eukaryota</taxon>
        <taxon>Metazoa</taxon>
        <taxon>Echinodermata</taxon>
        <taxon>Eleutherozoa</taxon>
        <taxon>Echinozoa</taxon>
        <taxon>Holothuroidea</taxon>
        <taxon>Aspidochirotacea</taxon>
        <taxon>Aspidochirotida</taxon>
        <taxon>Holothuriidae</taxon>
        <taxon>Holothuria</taxon>
    </lineage>
</organism>
<dbReference type="PANTHER" id="PTHR46343">
    <property type="entry name" value="HYR DOMAIN-CONTAINING PROTEIN"/>
    <property type="match status" value="1"/>
</dbReference>
<dbReference type="InterPro" id="IPR035976">
    <property type="entry name" value="Sushi/SCR/CCP_sf"/>
</dbReference>
<dbReference type="PANTHER" id="PTHR46343:SF2">
    <property type="entry name" value="SUSHI_VON WILLEBRAND FACTOR TYPE A_EGF_PENTRAXIN DOMAIN-CONTAINING 1"/>
    <property type="match status" value="1"/>
</dbReference>
<name>A0A9Q1GX84_HOLLE</name>
<accession>A0A9Q1GX84</accession>
<dbReference type="OrthoDB" id="6136178at2759"/>
<protein>
    <submittedName>
        <fullName evidence="6">Sushi repeat-containing protein SRPX</fullName>
    </submittedName>
</protein>
<comment type="caution">
    <text evidence="3">Lacks conserved residue(s) required for the propagation of feature annotation.</text>
</comment>
<feature type="domain" description="Sushi" evidence="5">
    <location>
        <begin position="117"/>
        <end position="174"/>
    </location>
</feature>
<evidence type="ECO:0000256" key="2">
    <source>
        <dbReference type="ARBA" id="ARBA00023157"/>
    </source>
</evidence>
<dbReference type="Proteomes" id="UP001152320">
    <property type="component" value="Chromosome 15"/>
</dbReference>
<evidence type="ECO:0000313" key="7">
    <source>
        <dbReference type="Proteomes" id="UP001152320"/>
    </source>
</evidence>
<proteinExistence type="predicted"/>
<dbReference type="SMART" id="SM00032">
    <property type="entry name" value="CCP"/>
    <property type="match status" value="1"/>
</dbReference>
<keyword evidence="1" id="KW-0677">Repeat</keyword>
<evidence type="ECO:0000256" key="1">
    <source>
        <dbReference type="ARBA" id="ARBA00022737"/>
    </source>
</evidence>
<dbReference type="InterPro" id="IPR043555">
    <property type="entry name" value="SRPX-like"/>
</dbReference>
<feature type="domain" description="HYR" evidence="4">
    <location>
        <begin position="23"/>
        <end position="116"/>
    </location>
</feature>
<dbReference type="AlphaFoldDB" id="A0A9Q1GX84"/>
<dbReference type="EMBL" id="JAIZAY010000015">
    <property type="protein sequence ID" value="KAJ8028482.1"/>
    <property type="molecule type" value="Genomic_DNA"/>
</dbReference>
<reference evidence="6" key="1">
    <citation type="submission" date="2021-10" db="EMBL/GenBank/DDBJ databases">
        <title>Tropical sea cucumber genome reveals ecological adaptation and Cuvierian tubules defense mechanism.</title>
        <authorList>
            <person name="Chen T."/>
        </authorList>
    </citation>
    <scope>NUCLEOTIDE SEQUENCE</scope>
    <source>
        <strain evidence="6">Nanhai2018</strain>
        <tissue evidence="6">Muscle</tissue>
    </source>
</reference>
<keyword evidence="3" id="KW-0768">Sushi</keyword>
<gene>
    <name evidence="6" type="ORF">HOLleu_30728</name>
</gene>
<evidence type="ECO:0000256" key="3">
    <source>
        <dbReference type="PROSITE-ProRule" id="PRU00302"/>
    </source>
</evidence>
<evidence type="ECO:0000259" key="5">
    <source>
        <dbReference type="PROSITE" id="PS50923"/>
    </source>
</evidence>
<keyword evidence="2 3" id="KW-1015">Disulfide bond</keyword>
<dbReference type="SUPFAM" id="SSF57535">
    <property type="entry name" value="Complement control module/SCR domain"/>
    <property type="match status" value="1"/>
</dbReference>
<feature type="disulfide bond" evidence="3">
    <location>
        <begin position="146"/>
        <end position="173"/>
    </location>
</feature>
<dbReference type="InterPro" id="IPR003410">
    <property type="entry name" value="HYR_dom"/>
</dbReference>
<comment type="caution">
    <text evidence="6">The sequence shown here is derived from an EMBL/GenBank/DDBJ whole genome shotgun (WGS) entry which is preliminary data.</text>
</comment>